<name>A0A3D8TSV1_9LIST</name>
<organism evidence="2 3">
    <name type="scientific">Listeria kieliensis</name>
    <dbReference type="NCBI Taxonomy" id="1621700"/>
    <lineage>
        <taxon>Bacteria</taxon>
        <taxon>Bacillati</taxon>
        <taxon>Bacillota</taxon>
        <taxon>Bacilli</taxon>
        <taxon>Bacillales</taxon>
        <taxon>Listeriaceae</taxon>
        <taxon>Listeria</taxon>
    </lineage>
</organism>
<keyword evidence="3" id="KW-1185">Reference proteome</keyword>
<sequence length="132" mass="14942">MGILFFSFGLLFVSLMSLAARAVLAIWIYKDAERRGMNPILWCLLVIFTSAIIVLLVYLFAKKPSLEPKKGLGLLITGCILTGLSFILSIFMLLGLFGSFLYEIQHDPDIYDKNYELYDEDGFDSDDSGYEF</sequence>
<comment type="caution">
    <text evidence="2">The sequence shown here is derived from an EMBL/GenBank/DDBJ whole genome shotgun (WGS) entry which is preliminary data.</text>
</comment>
<reference evidence="3" key="1">
    <citation type="submission" date="2015-04" db="EMBL/GenBank/DDBJ databases">
        <authorList>
            <person name="Schardt J."/>
            <person name="Mueller-Herbst S."/>
            <person name="Scherer S."/>
            <person name="Huptas C."/>
        </authorList>
    </citation>
    <scope>NUCLEOTIDE SEQUENCE [LARGE SCALE GENOMIC DNA]</scope>
    <source>
        <strain evidence="3">Kiel-L1</strain>
    </source>
</reference>
<keyword evidence="1" id="KW-1133">Transmembrane helix</keyword>
<dbReference type="AlphaFoldDB" id="A0A3D8TSV1"/>
<keyword evidence="1" id="KW-0472">Membrane</keyword>
<accession>A0A3D8TSV1</accession>
<evidence type="ECO:0000313" key="2">
    <source>
        <dbReference type="EMBL" id="RDX02023.1"/>
    </source>
</evidence>
<feature type="transmembrane region" description="Helical" evidence="1">
    <location>
        <begin position="41"/>
        <end position="61"/>
    </location>
</feature>
<dbReference type="RefSeq" id="WP_115751683.1">
    <property type="nucleotide sequence ID" value="NZ_LARY01000001.1"/>
</dbReference>
<keyword evidence="1" id="KW-0812">Transmembrane</keyword>
<gene>
    <name evidence="2" type="ORF">UR08_00275</name>
</gene>
<proteinExistence type="predicted"/>
<dbReference type="Proteomes" id="UP000257055">
    <property type="component" value="Unassembled WGS sequence"/>
</dbReference>
<evidence type="ECO:0000313" key="3">
    <source>
        <dbReference type="Proteomes" id="UP000257055"/>
    </source>
</evidence>
<feature type="transmembrane region" description="Helical" evidence="1">
    <location>
        <begin position="6"/>
        <end position="29"/>
    </location>
</feature>
<dbReference type="EMBL" id="LARY01000001">
    <property type="protein sequence ID" value="RDX02023.1"/>
    <property type="molecule type" value="Genomic_DNA"/>
</dbReference>
<feature type="transmembrane region" description="Helical" evidence="1">
    <location>
        <begin position="73"/>
        <end position="97"/>
    </location>
</feature>
<protein>
    <submittedName>
        <fullName evidence="2">Peptidase</fullName>
    </submittedName>
</protein>
<evidence type="ECO:0000256" key="1">
    <source>
        <dbReference type="SAM" id="Phobius"/>
    </source>
</evidence>